<dbReference type="AlphaFoldDB" id="A0A518BS28"/>
<name>A0A518BS28_9BACT</name>
<sequence length="206" mass="22338">MTGAVEVAKVTTGQLGGRFENEAGIYLESFHGYEPDLHGWASVWQQLAFEAELVEESVREQDGALVGEFSVGSEGVTVGFEISDEGYLLRWNDEAATSSHGQVDFRSSISFAARESDRLGDLYGAVQLRPREGQVFHREGPVGHGFYLGEAKSNSTTMMPAFNGDGTYGLKIAPYDESKAGAGGSQEAAYDWYYKLKAIEQAGADD</sequence>
<evidence type="ECO:0000313" key="2">
    <source>
        <dbReference type="Proteomes" id="UP000316921"/>
    </source>
</evidence>
<reference evidence="1 2" key="1">
    <citation type="submission" date="2019-02" db="EMBL/GenBank/DDBJ databases">
        <title>Deep-cultivation of Planctomycetes and their phenomic and genomic characterization uncovers novel biology.</title>
        <authorList>
            <person name="Wiegand S."/>
            <person name="Jogler M."/>
            <person name="Boedeker C."/>
            <person name="Pinto D."/>
            <person name="Vollmers J."/>
            <person name="Rivas-Marin E."/>
            <person name="Kohn T."/>
            <person name="Peeters S.H."/>
            <person name="Heuer A."/>
            <person name="Rast P."/>
            <person name="Oberbeckmann S."/>
            <person name="Bunk B."/>
            <person name="Jeske O."/>
            <person name="Meyerdierks A."/>
            <person name="Storesund J.E."/>
            <person name="Kallscheuer N."/>
            <person name="Luecker S."/>
            <person name="Lage O.M."/>
            <person name="Pohl T."/>
            <person name="Merkel B.J."/>
            <person name="Hornburger P."/>
            <person name="Mueller R.-W."/>
            <person name="Bruemmer F."/>
            <person name="Labrenz M."/>
            <person name="Spormann A.M."/>
            <person name="Op den Camp H."/>
            <person name="Overmann J."/>
            <person name="Amann R."/>
            <person name="Jetten M.S.M."/>
            <person name="Mascher T."/>
            <person name="Medema M.H."/>
            <person name="Devos D.P."/>
            <person name="Kaster A.-K."/>
            <person name="Ovreas L."/>
            <person name="Rohde M."/>
            <person name="Galperin M.Y."/>
            <person name="Jogler C."/>
        </authorList>
    </citation>
    <scope>NUCLEOTIDE SEQUENCE [LARGE SCALE GENOMIC DNA]</scope>
    <source>
        <strain evidence="1 2">Pla133</strain>
    </source>
</reference>
<proteinExistence type="predicted"/>
<dbReference type="EMBL" id="CP036287">
    <property type="protein sequence ID" value="QDU69777.1"/>
    <property type="molecule type" value="Genomic_DNA"/>
</dbReference>
<protein>
    <submittedName>
        <fullName evidence="1">Uncharacterized protein</fullName>
    </submittedName>
</protein>
<gene>
    <name evidence="1" type="ORF">Pla133_48990</name>
</gene>
<organism evidence="1 2">
    <name type="scientific">Engelhardtia mirabilis</name>
    <dbReference type="NCBI Taxonomy" id="2528011"/>
    <lineage>
        <taxon>Bacteria</taxon>
        <taxon>Pseudomonadati</taxon>
        <taxon>Planctomycetota</taxon>
        <taxon>Planctomycetia</taxon>
        <taxon>Planctomycetia incertae sedis</taxon>
        <taxon>Engelhardtia</taxon>
    </lineage>
</organism>
<dbReference type="Proteomes" id="UP000316921">
    <property type="component" value="Chromosome"/>
</dbReference>
<accession>A0A518BS28</accession>
<dbReference type="KEGG" id="pbap:Pla133_48990"/>
<evidence type="ECO:0000313" key="1">
    <source>
        <dbReference type="EMBL" id="QDU69777.1"/>
    </source>
</evidence>
<keyword evidence="2" id="KW-1185">Reference proteome</keyword>